<dbReference type="InterPro" id="IPR016035">
    <property type="entry name" value="Acyl_Trfase/lysoPLipase"/>
</dbReference>
<evidence type="ECO:0000259" key="5">
    <source>
        <dbReference type="SMART" id="SM00827"/>
    </source>
</evidence>
<evidence type="ECO:0000256" key="3">
    <source>
        <dbReference type="ARBA" id="ARBA00023315"/>
    </source>
</evidence>
<dbReference type="OrthoDB" id="5756162at2"/>
<dbReference type="PANTHER" id="PTHR42681:SF1">
    <property type="entry name" value="MALONYL-COA-ACYL CARRIER PROTEIN TRANSACYLASE, MITOCHONDRIAL"/>
    <property type="match status" value="1"/>
</dbReference>
<dbReference type="Proteomes" id="UP000219439">
    <property type="component" value="Unassembled WGS sequence"/>
</dbReference>
<keyword evidence="3" id="KW-0012">Acyltransferase</keyword>
<dbReference type="SUPFAM" id="SSF52151">
    <property type="entry name" value="FabD/lysophospholipase-like"/>
    <property type="match status" value="1"/>
</dbReference>
<dbReference type="InterPro" id="IPR014043">
    <property type="entry name" value="Acyl_transferase_dom"/>
</dbReference>
<dbReference type="Gene3D" id="3.40.366.10">
    <property type="entry name" value="Malonyl-Coenzyme A Acyl Carrier Protein, domain 2"/>
    <property type="match status" value="1"/>
</dbReference>
<name>A0A285PGP8_9HYPH</name>
<evidence type="ECO:0000313" key="7">
    <source>
        <dbReference type="Proteomes" id="UP000219439"/>
    </source>
</evidence>
<evidence type="ECO:0000256" key="4">
    <source>
        <dbReference type="ARBA" id="ARBA00048462"/>
    </source>
</evidence>
<dbReference type="RefSeq" id="WP_097154774.1">
    <property type="nucleotide sequence ID" value="NZ_OBEL01000004.1"/>
</dbReference>
<dbReference type="InterPro" id="IPR050858">
    <property type="entry name" value="Mal-CoA-ACP_Trans/PKS_FabD"/>
</dbReference>
<sequence length="341" mass="37493">MSRKSALVIAPGRGTYNKEELGYLQRFHADKAALFARFDQQRQAQGQESIRALDGAERFSLSKFTRGDNASALIHSCAYGDFLSIDQNQFDMVAVTGNSMGWYTALACAGAVSAEDGFTIVNTMGRLMQEALIGGQLIYPFVDENWQPIPGKKQDVLDLIDAIDGLYLSIDLGGMLVLAGTKEALVEAEQRLPVVQERFPMRLQNHAAFHSPLQNPVADLGRNLLGADLFRSPKLSMIDGRGHCWMAHGAEPVQVHDYTLDHQVIEPYDFTKAIQNGLREYCPDVLIILGPGKTLGGAVAQSLIDCNWQGLSSKQDFLDRQKSDPIVLSMGMEGQREMVTG</sequence>
<dbReference type="GO" id="GO:0006633">
    <property type="term" value="P:fatty acid biosynthetic process"/>
    <property type="evidence" value="ECO:0007669"/>
    <property type="project" value="TreeGrafter"/>
</dbReference>
<dbReference type="InterPro" id="IPR001227">
    <property type="entry name" value="Ac_transferase_dom_sf"/>
</dbReference>
<feature type="domain" description="Malonyl-CoA:ACP transacylase (MAT)" evidence="5">
    <location>
        <begin position="41"/>
        <end position="315"/>
    </location>
</feature>
<reference evidence="6 7" key="1">
    <citation type="submission" date="2017-09" db="EMBL/GenBank/DDBJ databases">
        <authorList>
            <person name="Ehlers B."/>
            <person name="Leendertz F.H."/>
        </authorList>
    </citation>
    <scope>NUCLEOTIDE SEQUENCE [LARGE SCALE GENOMIC DNA]</scope>
    <source>
        <strain evidence="6 7">DSM 18289</strain>
    </source>
</reference>
<dbReference type="PANTHER" id="PTHR42681">
    <property type="entry name" value="MALONYL-COA-ACYL CARRIER PROTEIN TRANSACYLASE, MITOCHONDRIAL"/>
    <property type="match status" value="1"/>
</dbReference>
<dbReference type="AlphaFoldDB" id="A0A285PGP8"/>
<proteinExistence type="predicted"/>
<evidence type="ECO:0000313" key="6">
    <source>
        <dbReference type="EMBL" id="SNZ20427.1"/>
    </source>
</evidence>
<evidence type="ECO:0000256" key="1">
    <source>
        <dbReference type="ARBA" id="ARBA00013258"/>
    </source>
</evidence>
<dbReference type="SMART" id="SM00827">
    <property type="entry name" value="PKS_AT"/>
    <property type="match status" value="1"/>
</dbReference>
<keyword evidence="7" id="KW-1185">Reference proteome</keyword>
<keyword evidence="2" id="KW-0808">Transferase</keyword>
<accession>A0A285PGP8</accession>
<dbReference type="EC" id="2.3.1.39" evidence="1"/>
<gene>
    <name evidence="6" type="ORF">SAMN06265368_3530</name>
</gene>
<organism evidence="6 7">
    <name type="scientific">Cohaesibacter gelatinilyticus</name>
    <dbReference type="NCBI Taxonomy" id="372072"/>
    <lineage>
        <taxon>Bacteria</taxon>
        <taxon>Pseudomonadati</taxon>
        <taxon>Pseudomonadota</taxon>
        <taxon>Alphaproteobacteria</taxon>
        <taxon>Hyphomicrobiales</taxon>
        <taxon>Cohaesibacteraceae</taxon>
    </lineage>
</organism>
<dbReference type="EMBL" id="OBEL01000004">
    <property type="protein sequence ID" value="SNZ20427.1"/>
    <property type="molecule type" value="Genomic_DNA"/>
</dbReference>
<dbReference type="GO" id="GO:0004314">
    <property type="term" value="F:[acyl-carrier-protein] S-malonyltransferase activity"/>
    <property type="evidence" value="ECO:0007669"/>
    <property type="project" value="UniProtKB-EC"/>
</dbReference>
<evidence type="ECO:0000256" key="2">
    <source>
        <dbReference type="ARBA" id="ARBA00022679"/>
    </source>
</evidence>
<protein>
    <recommendedName>
        <fullName evidence="1">[acyl-carrier-protein] S-malonyltransferase</fullName>
        <ecNumber evidence="1">2.3.1.39</ecNumber>
    </recommendedName>
</protein>
<comment type="catalytic activity">
    <reaction evidence="4">
        <text>holo-[ACP] + malonyl-CoA = malonyl-[ACP] + CoA</text>
        <dbReference type="Rhea" id="RHEA:41792"/>
        <dbReference type="Rhea" id="RHEA-COMP:9623"/>
        <dbReference type="Rhea" id="RHEA-COMP:9685"/>
        <dbReference type="ChEBI" id="CHEBI:57287"/>
        <dbReference type="ChEBI" id="CHEBI:57384"/>
        <dbReference type="ChEBI" id="CHEBI:64479"/>
        <dbReference type="ChEBI" id="CHEBI:78449"/>
        <dbReference type="EC" id="2.3.1.39"/>
    </reaction>
</comment>